<evidence type="ECO:0000313" key="2">
    <source>
        <dbReference type="EMBL" id="KAJ3122738.1"/>
    </source>
</evidence>
<dbReference type="InterPro" id="IPR052895">
    <property type="entry name" value="HetReg/Transcr_Mod"/>
</dbReference>
<dbReference type="PANTHER" id="PTHR24148">
    <property type="entry name" value="ANKYRIN REPEAT DOMAIN-CONTAINING PROTEIN 39 HOMOLOG-RELATED"/>
    <property type="match status" value="1"/>
</dbReference>
<gene>
    <name evidence="2" type="ORF">HK100_011858</name>
</gene>
<sequence>MKLHHWIPKIFKKKRQADSGGSEEVNTIDNSDRSFYERIREDTTRIRYSLLEGFGILDVFKSPGSTQEPKTVKLVINGVSFIVVKDNSSAKGSVLTGVPSAAGNGEYDVISHVWGKVEKFKSRLVDKDLLVNSAAKLNAMETVIEQSRSRVWCDIFSIDQDDEKDKVAQVAVMDAIYEHASTCHILLDENDAQVLKKWAARFRESYLSVLVAALEIPMRGFGEVDEAILSDFKAKISLLVSAASVGGLSTVEYFQRAWTLQELLLSTKKKWYSFQQGRYTVIEEINGLGVLLSTVHVLPRLAFAFQSHNGVQATAVGVAQRLEVEELARISDSLVLLFSETSKRWGEATYRPLVVSLVKDLPRKASVQKDRVHAVYKMILAGASYDYSWSEETLCNRFERDMVAMGYASYGNGVQGRSWAQASNNDRLTKSWFDALFENKNPDSCRLSRSYAVVDKTGPALERSVLLVKGQCLGIPSAVKLDHSNASWLQQAFDGLKRETGSVFRVSRRIDAALYLLEVVSNGRNPGLRETIIKKATERLGGGYAKGEAEYMFKQSGGKEFTICSSVAEYLSAILKEVLSEKQVSGGAILMAAMAIVTSVCAMICRDEFIDGHMHDSVKPVSFYIGKYFGNISGTSMKWLRCHGETTEVSVLLCIAGEAELEDIGNCHLTVGADGIAYATDVMTAAGDCSINHCVYAGKSVHSGKNVSLVMLDFPEGFAVTSIYVS</sequence>
<evidence type="ECO:0000259" key="1">
    <source>
        <dbReference type="Pfam" id="PF06985"/>
    </source>
</evidence>
<dbReference type="AlphaFoldDB" id="A0AAD5XGC1"/>
<dbReference type="EMBL" id="JADGJH010000785">
    <property type="protein sequence ID" value="KAJ3122738.1"/>
    <property type="molecule type" value="Genomic_DNA"/>
</dbReference>
<dbReference type="PANTHER" id="PTHR24148:SF64">
    <property type="entry name" value="HETEROKARYON INCOMPATIBILITY DOMAIN-CONTAINING PROTEIN"/>
    <property type="match status" value="1"/>
</dbReference>
<reference evidence="2" key="1">
    <citation type="submission" date="2020-05" db="EMBL/GenBank/DDBJ databases">
        <title>Phylogenomic resolution of chytrid fungi.</title>
        <authorList>
            <person name="Stajich J.E."/>
            <person name="Amses K."/>
            <person name="Simmons R."/>
            <person name="Seto K."/>
            <person name="Myers J."/>
            <person name="Bonds A."/>
            <person name="Quandt C.A."/>
            <person name="Barry K."/>
            <person name="Liu P."/>
            <person name="Grigoriev I."/>
            <person name="Longcore J.E."/>
            <person name="James T.Y."/>
        </authorList>
    </citation>
    <scope>NUCLEOTIDE SEQUENCE</scope>
    <source>
        <strain evidence="2">JEL0513</strain>
    </source>
</reference>
<dbReference type="InterPro" id="IPR010730">
    <property type="entry name" value="HET"/>
</dbReference>
<organism evidence="2 3">
    <name type="scientific">Physocladia obscura</name>
    <dbReference type="NCBI Taxonomy" id="109957"/>
    <lineage>
        <taxon>Eukaryota</taxon>
        <taxon>Fungi</taxon>
        <taxon>Fungi incertae sedis</taxon>
        <taxon>Chytridiomycota</taxon>
        <taxon>Chytridiomycota incertae sedis</taxon>
        <taxon>Chytridiomycetes</taxon>
        <taxon>Chytridiales</taxon>
        <taxon>Chytriomycetaceae</taxon>
        <taxon>Physocladia</taxon>
    </lineage>
</organism>
<accession>A0AAD5XGC1</accession>
<keyword evidence="3" id="KW-1185">Reference proteome</keyword>
<dbReference type="Pfam" id="PF06985">
    <property type="entry name" value="HET"/>
    <property type="match status" value="1"/>
</dbReference>
<feature type="domain" description="Heterokaryon incompatibility" evidence="1">
    <location>
        <begin position="107"/>
        <end position="262"/>
    </location>
</feature>
<evidence type="ECO:0000313" key="3">
    <source>
        <dbReference type="Proteomes" id="UP001211907"/>
    </source>
</evidence>
<name>A0AAD5XGC1_9FUNG</name>
<dbReference type="Proteomes" id="UP001211907">
    <property type="component" value="Unassembled WGS sequence"/>
</dbReference>
<proteinExistence type="predicted"/>
<protein>
    <recommendedName>
        <fullName evidence="1">Heterokaryon incompatibility domain-containing protein</fullName>
    </recommendedName>
</protein>
<comment type="caution">
    <text evidence="2">The sequence shown here is derived from an EMBL/GenBank/DDBJ whole genome shotgun (WGS) entry which is preliminary data.</text>
</comment>